<feature type="transmembrane region" description="Helical" evidence="2">
    <location>
        <begin position="337"/>
        <end position="357"/>
    </location>
</feature>
<feature type="transmembrane region" description="Helical" evidence="2">
    <location>
        <begin position="292"/>
        <end position="313"/>
    </location>
</feature>
<dbReference type="AlphaFoldDB" id="A0A0H2S059"/>
<evidence type="ECO:0008006" key="5">
    <source>
        <dbReference type="Google" id="ProtNLM"/>
    </source>
</evidence>
<dbReference type="EMBL" id="KQ085901">
    <property type="protein sequence ID" value="KLO17730.1"/>
    <property type="molecule type" value="Genomic_DNA"/>
</dbReference>
<feature type="transmembrane region" description="Helical" evidence="2">
    <location>
        <begin position="363"/>
        <end position="387"/>
    </location>
</feature>
<feature type="compositionally biased region" description="Basic and acidic residues" evidence="1">
    <location>
        <begin position="431"/>
        <end position="449"/>
    </location>
</feature>
<evidence type="ECO:0000256" key="2">
    <source>
        <dbReference type="SAM" id="Phobius"/>
    </source>
</evidence>
<keyword evidence="2" id="KW-0472">Membrane</keyword>
<dbReference type="InParanoid" id="A0A0H2S059"/>
<dbReference type="Proteomes" id="UP000053477">
    <property type="component" value="Unassembled WGS sequence"/>
</dbReference>
<feature type="region of interest" description="Disordered" evidence="1">
    <location>
        <begin position="426"/>
        <end position="460"/>
    </location>
</feature>
<feature type="compositionally biased region" description="Basic residues" evidence="1">
    <location>
        <begin position="481"/>
        <end position="490"/>
    </location>
</feature>
<dbReference type="Gene3D" id="2.130.10.10">
    <property type="entry name" value="YVTN repeat-like/Quinoprotein amine dehydrogenase"/>
    <property type="match status" value="1"/>
</dbReference>
<dbReference type="STRING" id="27342.A0A0H2S059"/>
<reference evidence="3 4" key="1">
    <citation type="submission" date="2015-04" db="EMBL/GenBank/DDBJ databases">
        <title>Complete genome sequence of Schizopora paradoxa KUC8140, a cosmopolitan wood degrader in East Asia.</title>
        <authorList>
            <consortium name="DOE Joint Genome Institute"/>
            <person name="Min B."/>
            <person name="Park H."/>
            <person name="Jang Y."/>
            <person name="Kim J.-J."/>
            <person name="Kim K.H."/>
            <person name="Pangilinan J."/>
            <person name="Lipzen A."/>
            <person name="Riley R."/>
            <person name="Grigoriev I.V."/>
            <person name="Spatafora J.W."/>
            <person name="Choi I.-G."/>
        </authorList>
    </citation>
    <scope>NUCLEOTIDE SEQUENCE [LARGE SCALE GENOMIC DNA]</scope>
    <source>
        <strain evidence="3 4">KUC8140</strain>
    </source>
</reference>
<evidence type="ECO:0000256" key="1">
    <source>
        <dbReference type="SAM" id="MobiDB-lite"/>
    </source>
</evidence>
<keyword evidence="2" id="KW-1133">Transmembrane helix</keyword>
<name>A0A0H2S059_9AGAM</name>
<keyword evidence="2" id="KW-0812">Transmembrane</keyword>
<keyword evidence="4" id="KW-1185">Reference proteome</keyword>
<dbReference type="InterPro" id="IPR001680">
    <property type="entry name" value="WD40_rpt"/>
</dbReference>
<dbReference type="InterPro" id="IPR036322">
    <property type="entry name" value="WD40_repeat_dom_sf"/>
</dbReference>
<evidence type="ECO:0000313" key="4">
    <source>
        <dbReference type="Proteomes" id="UP000053477"/>
    </source>
</evidence>
<dbReference type="SUPFAM" id="SSF50978">
    <property type="entry name" value="WD40 repeat-like"/>
    <property type="match status" value="1"/>
</dbReference>
<feature type="transmembrane region" description="Helical" evidence="2">
    <location>
        <begin position="259"/>
        <end position="280"/>
    </location>
</feature>
<dbReference type="SMART" id="SM00320">
    <property type="entry name" value="WD40"/>
    <property type="match status" value="2"/>
</dbReference>
<dbReference type="OrthoDB" id="972532at2759"/>
<gene>
    <name evidence="3" type="ORF">SCHPADRAFT_900274</name>
</gene>
<accession>A0A0H2S059</accession>
<dbReference type="InterPro" id="IPR015943">
    <property type="entry name" value="WD40/YVTN_repeat-like_dom_sf"/>
</dbReference>
<sequence>MRRPMIAINSSRTSLQDVNKEGMTESTAPTDDSYSELNVQVKHPVIHESSLGEFGNFISSAKELEVHLEKFTHAVQRLGSALGLSRASLEFNRALKSVREYFEQNSRDLLGIVLKMLETRTRRPITSARRKRRKRKEKSQYGGSLAYTYQNDLSEHLDELYAALEKFSIAVSDFEEYVDNDGAIALRAFMTEIKVLSEGLSYFGIDGDSKELRRFVAAKAMKMKRHLVDMSSAIKRFIDVGIPCISYAQKRSSTTLNSAAAIATFFAGVSATTLQYSVVLADNPMILSVNTLWFSSLVLSIGSAVNALLALTWRQAVYSSPKQALPWYIRFWVRQGYLVLLVASVIAFLAGVILFIWDTQRRIASWIVIAFTAFCGIGLVNVSFWFGRERWSFAQFRKQQRISLIPENDSRVMDWIKYILDKLRKGKHGGHPLEREDSLTSYQHRKEMTSPEPSDTFVEQVKSSFKSAARRLSLFGDSSGHHPRQHHHRQNVSVSESDYDGEKRPGASRHSTGRMGRSHSDPMSRHTPRTTLEADRGAIDTFSRNLTKLDFRRVAPSLNRVKHMQFSPCGRWLVVCYRFSCRVFDVEKKFSQHTILKHRKNVTQVEWSPKGLHLLTRYKDGVKLWKVEGENFVVEQEYKLVNGMNDIQWLNDREFLALADDANALFRVSLEGEHRVHANALPWDLRIYEMYSLPESDRILFIASKEIEGLPEDKAIDCIIVYTMDFSTDAARASSLSVNASVLWKEGQIERKIPLVEDVESLTVCPEHNFLLVSYESKPPEIWLLSEDLTKISLAHELTLPDTIILDEDVSWGDAYFVGPSYGVIGCVSDDIMHFWNLENQQHLHCVSVTDEDEEIEEYPIFSFNRTQKAPTVPMMASATKLGVVKIWTSPKSSKEKQLEPTMEIKEIEDIDEESPLTNSPIQIICQTTNITEEPKAMKDL</sequence>
<evidence type="ECO:0000313" key="3">
    <source>
        <dbReference type="EMBL" id="KLO17730.1"/>
    </source>
</evidence>
<proteinExistence type="predicted"/>
<organism evidence="3 4">
    <name type="scientific">Schizopora paradoxa</name>
    <dbReference type="NCBI Taxonomy" id="27342"/>
    <lineage>
        <taxon>Eukaryota</taxon>
        <taxon>Fungi</taxon>
        <taxon>Dikarya</taxon>
        <taxon>Basidiomycota</taxon>
        <taxon>Agaricomycotina</taxon>
        <taxon>Agaricomycetes</taxon>
        <taxon>Hymenochaetales</taxon>
        <taxon>Schizoporaceae</taxon>
        <taxon>Schizopora</taxon>
    </lineage>
</organism>
<feature type="region of interest" description="Disordered" evidence="1">
    <location>
        <begin position="475"/>
        <end position="537"/>
    </location>
</feature>
<protein>
    <recommendedName>
        <fullName evidence="5">WD40 repeat-like protein</fullName>
    </recommendedName>
</protein>